<gene>
    <name evidence="1" type="ORF">E2636_16465</name>
</gene>
<dbReference type="Gene3D" id="1.10.287.1080">
    <property type="entry name" value="MazG-like"/>
    <property type="match status" value="1"/>
</dbReference>
<dbReference type="EMBL" id="CP038015">
    <property type="protein sequence ID" value="QBP43136.1"/>
    <property type="molecule type" value="Genomic_DNA"/>
</dbReference>
<organism evidence="1 2">
    <name type="scientific">Paenisporosarcina antarctica</name>
    <dbReference type="NCBI Taxonomy" id="417367"/>
    <lineage>
        <taxon>Bacteria</taxon>
        <taxon>Bacillati</taxon>
        <taxon>Bacillota</taxon>
        <taxon>Bacilli</taxon>
        <taxon>Bacillales</taxon>
        <taxon>Caryophanaceae</taxon>
        <taxon>Paenisporosarcina</taxon>
    </lineage>
</organism>
<dbReference type="OrthoDB" id="9154322at2"/>
<dbReference type="SUPFAM" id="SSF101386">
    <property type="entry name" value="all-alpha NTP pyrophosphatases"/>
    <property type="match status" value="1"/>
</dbReference>
<protein>
    <submittedName>
        <fullName evidence="1">Nucleotide pyrophosphohydrolase</fullName>
    </submittedName>
</protein>
<accession>A0A4P7A4Q5</accession>
<name>A0A4P7A4Q5_9BACL</name>
<dbReference type="Proteomes" id="UP000294292">
    <property type="component" value="Chromosome"/>
</dbReference>
<reference evidence="1 2" key="1">
    <citation type="submission" date="2019-03" db="EMBL/GenBank/DDBJ databases">
        <title>Complete genome sequence of Paenisporosarcina antarctica CGMCC 1.6503T.</title>
        <authorList>
            <person name="Rong J.-C."/>
            <person name="Chi N.-Y."/>
            <person name="Zhang Q.-F."/>
        </authorList>
    </citation>
    <scope>NUCLEOTIDE SEQUENCE [LARGE SCALE GENOMIC DNA]</scope>
    <source>
        <strain evidence="1 2">CGMCC 1.6503</strain>
    </source>
</reference>
<dbReference type="GO" id="GO:0016787">
    <property type="term" value="F:hydrolase activity"/>
    <property type="evidence" value="ECO:0007669"/>
    <property type="project" value="UniProtKB-KW"/>
</dbReference>
<proteinExistence type="predicted"/>
<keyword evidence="1" id="KW-0378">Hydrolase</keyword>
<dbReference type="KEGG" id="panc:E2636_16465"/>
<sequence length="87" mass="9985">MKEANEIAITKEWHDEIYEIGTMLAQVHSEALEADCKGDKENFVEELADVCIRVFDLSDLLNIDLELAISEKMLVNETRPYKHGKAY</sequence>
<evidence type="ECO:0000313" key="2">
    <source>
        <dbReference type="Proteomes" id="UP000294292"/>
    </source>
</evidence>
<dbReference type="AlphaFoldDB" id="A0A4P7A4Q5"/>
<evidence type="ECO:0000313" key="1">
    <source>
        <dbReference type="EMBL" id="QBP43136.1"/>
    </source>
</evidence>
<keyword evidence="2" id="KW-1185">Reference proteome</keyword>